<evidence type="ECO:0000256" key="6">
    <source>
        <dbReference type="ARBA" id="ARBA00022884"/>
    </source>
</evidence>
<comment type="caution">
    <text evidence="15">The sequence shown here is derived from an EMBL/GenBank/DDBJ whole genome shotgun (WGS) entry which is preliminary data.</text>
</comment>
<dbReference type="InterPro" id="IPR000999">
    <property type="entry name" value="RNase_III_dom"/>
</dbReference>
<dbReference type="InterPro" id="IPR027417">
    <property type="entry name" value="P-loop_NTPase"/>
</dbReference>
<dbReference type="Pfam" id="PF00270">
    <property type="entry name" value="DEAD"/>
    <property type="match status" value="1"/>
</dbReference>
<dbReference type="SMART" id="SM00949">
    <property type="entry name" value="PAZ"/>
    <property type="match status" value="1"/>
</dbReference>
<dbReference type="SUPFAM" id="SSF54768">
    <property type="entry name" value="dsRNA-binding domain-like"/>
    <property type="match status" value="2"/>
</dbReference>
<evidence type="ECO:0000256" key="3">
    <source>
        <dbReference type="ARBA" id="ARBA00022801"/>
    </source>
</evidence>
<keyword evidence="6 8" id="KW-0694">RNA-binding</keyword>
<dbReference type="SMART" id="SM00535">
    <property type="entry name" value="RIBOc"/>
    <property type="match status" value="2"/>
</dbReference>
<evidence type="ECO:0000256" key="7">
    <source>
        <dbReference type="ARBA" id="ARBA00035116"/>
    </source>
</evidence>
<dbReference type="PANTHER" id="PTHR14950:SF15">
    <property type="entry name" value="DICER-LIKE PROTEIN 4"/>
    <property type="match status" value="1"/>
</dbReference>
<evidence type="ECO:0000256" key="1">
    <source>
        <dbReference type="ARBA" id="ARBA00001946"/>
    </source>
</evidence>
<dbReference type="Gene3D" id="3.30.160.380">
    <property type="entry name" value="Dicer dimerisation domain"/>
    <property type="match status" value="1"/>
</dbReference>
<keyword evidence="2" id="KW-0547">Nucleotide-binding</keyword>
<dbReference type="PROSITE" id="PS00517">
    <property type="entry name" value="RNASE_3_1"/>
    <property type="match status" value="1"/>
</dbReference>
<dbReference type="PROSITE" id="PS51194">
    <property type="entry name" value="HELICASE_CTER"/>
    <property type="match status" value="1"/>
</dbReference>
<dbReference type="InterPro" id="IPR005034">
    <property type="entry name" value="Dicer_dimerisation"/>
</dbReference>
<dbReference type="InterPro" id="IPR036389">
    <property type="entry name" value="RNase_III_sf"/>
</dbReference>
<dbReference type="SMART" id="SM00490">
    <property type="entry name" value="HELICc"/>
    <property type="match status" value="1"/>
</dbReference>
<evidence type="ECO:0000256" key="9">
    <source>
        <dbReference type="SAM" id="MobiDB-lite"/>
    </source>
</evidence>
<keyword evidence="16" id="KW-1185">Reference proteome</keyword>
<evidence type="ECO:0000313" key="16">
    <source>
        <dbReference type="Proteomes" id="UP001472677"/>
    </source>
</evidence>
<dbReference type="EMBL" id="JBBPBM010000069">
    <property type="protein sequence ID" value="KAK8513592.1"/>
    <property type="molecule type" value="Genomic_DNA"/>
</dbReference>
<gene>
    <name evidence="15" type="ORF">V6N12_052770</name>
</gene>
<evidence type="ECO:0000259" key="11">
    <source>
        <dbReference type="PROSITE" id="PS50821"/>
    </source>
</evidence>
<evidence type="ECO:0000259" key="12">
    <source>
        <dbReference type="PROSITE" id="PS51192"/>
    </source>
</evidence>
<proteinExistence type="inferred from homology"/>
<dbReference type="Pfam" id="PF03368">
    <property type="entry name" value="Dicer_dimer"/>
    <property type="match status" value="1"/>
</dbReference>
<organism evidence="15 16">
    <name type="scientific">Hibiscus sabdariffa</name>
    <name type="common">roselle</name>
    <dbReference type="NCBI Taxonomy" id="183260"/>
    <lineage>
        <taxon>Eukaryota</taxon>
        <taxon>Viridiplantae</taxon>
        <taxon>Streptophyta</taxon>
        <taxon>Embryophyta</taxon>
        <taxon>Tracheophyta</taxon>
        <taxon>Spermatophyta</taxon>
        <taxon>Magnoliopsida</taxon>
        <taxon>eudicotyledons</taxon>
        <taxon>Gunneridae</taxon>
        <taxon>Pentapetalae</taxon>
        <taxon>rosids</taxon>
        <taxon>malvids</taxon>
        <taxon>Malvales</taxon>
        <taxon>Malvaceae</taxon>
        <taxon>Malvoideae</taxon>
        <taxon>Hibiscus</taxon>
    </lineage>
</organism>
<evidence type="ECO:0000256" key="4">
    <source>
        <dbReference type="ARBA" id="ARBA00022806"/>
    </source>
</evidence>
<dbReference type="Gene3D" id="1.10.1520.10">
    <property type="entry name" value="Ribonuclease III domain"/>
    <property type="match status" value="2"/>
</dbReference>
<feature type="domain" description="Helicase ATP-binding" evidence="12">
    <location>
        <begin position="57"/>
        <end position="234"/>
    </location>
</feature>
<dbReference type="PROSITE" id="PS50821">
    <property type="entry name" value="PAZ"/>
    <property type="match status" value="1"/>
</dbReference>
<dbReference type="PROSITE" id="PS50142">
    <property type="entry name" value="RNASE_3_2"/>
    <property type="match status" value="2"/>
</dbReference>
<dbReference type="InterPro" id="IPR014001">
    <property type="entry name" value="Helicase_ATP-bd"/>
</dbReference>
<dbReference type="Gene3D" id="3.40.50.300">
    <property type="entry name" value="P-loop containing nucleotide triphosphate hydrolases"/>
    <property type="match status" value="2"/>
</dbReference>
<evidence type="ECO:0008006" key="17">
    <source>
        <dbReference type="Google" id="ProtNLM"/>
    </source>
</evidence>
<evidence type="ECO:0000259" key="14">
    <source>
        <dbReference type="PROSITE" id="PS51327"/>
    </source>
</evidence>
<dbReference type="SMART" id="SM00358">
    <property type="entry name" value="DSRM"/>
    <property type="match status" value="2"/>
</dbReference>
<dbReference type="InterPro" id="IPR014720">
    <property type="entry name" value="dsRBD_dom"/>
</dbReference>
<feature type="domain" description="Helicase C-terminal" evidence="13">
    <location>
        <begin position="392"/>
        <end position="562"/>
    </location>
</feature>
<keyword evidence="4" id="KW-0347">Helicase</keyword>
<keyword evidence="3" id="KW-0378">Hydrolase</keyword>
<dbReference type="CDD" id="cd00593">
    <property type="entry name" value="RIBOc"/>
    <property type="match status" value="2"/>
</dbReference>
<feature type="domain" description="RNase III" evidence="10">
    <location>
        <begin position="1018"/>
        <end position="1162"/>
    </location>
</feature>
<dbReference type="SMART" id="SM00487">
    <property type="entry name" value="DEXDc"/>
    <property type="match status" value="1"/>
</dbReference>
<dbReference type="PANTHER" id="PTHR14950">
    <property type="entry name" value="DICER-RELATED"/>
    <property type="match status" value="1"/>
</dbReference>
<sequence length="1826" mass="205775">MPDGDLSTDGAEASVASIDKAVLPSSPIVEISGEDEAKVEKKEKDPRHIARKYQLELCKKAMEENIIVYLETGCGKTHIAVLLIYELGHLIRKPQKRICIFLAPTVALVQQQARVIEDSLDFKVGTFCGNCRHLKNHHDWEKEIKQYEVLVMTPQILLRSLYHCFIRMDLIALLIFDECHHAQSKSNHPYAEIMKVFYDKATASMLPRIFGMTASPVVGKDASSQVNLPKSINSLENLLDAKVYSVGDKEELECFVATPVFRVYDYGPSSSHVIYCDKLEDIKRQCILLVRKNGDFQSAKNTRKLLNRMHDNIIFCLENLGLWGALQACRLLCNNSERNELIENEGILSDDSVCERYLAQAADVFASDCKRDGSAHDISDVEILKEPFFSKKLLRLVGILATFRLHQNMKCIIFVNRIVTARSLSYILQKLKFLSSWKCHFLVGVHSGLKSMSRKTMKSILEKFRTGELNLLVATKVGEEGLDIQTCCLVIRFDLPETVASFIQSRGRARMPLSEYAFLVNSANERELNLINNFKKDEDRMNMEITFRTSTEVSIVPEERLYKVDSSGASISSGYSISLLHHYCSKLPHDEYFHPKPSFYYFDDTGGTICNIILPSNAPINRISSTPQSSVDAAKKDACLKAIEELHKLGALSDHLLPLQNSVLEEEAVLVDSDSVCSEEDSRGELHEMLVPAVLKEPWTNLENYVLHSYYIKFIPDPEDRSYKEFALFVKSPLPKDAERMELDLHLARRRSVMTKLVPSGVAEFKREEIMEALHFQEMFFKVILDRSKLLSEFVPLGNADFLSSGSSAFYLLLPVILSNCENKVTVDWGIVQRCLSSPLFKTPVEAAKNGSFSSDCLQLVNGCRSIRDIENSLVYATHKEAFYFITNIVSEKNGYSPYRDSGTVNHVEHLKMSDIHLKYPEQSLLHAKPLFKLHNLLHNRKPEESESHELEEYFIDLPPELCQLKIIGFSKDIGSSLSLLPSIMHRLENFLVAIELKDVFSASFPEGAEVTARRVLEALTTEKCQERFSLERLESLGDAFLKFAVGRHLFLLHDSLDEGQLTRRRSNAVNNSNLLKLATRRNLQVYIRDQPFDPCQFFALGYPCPVICTEETKEIVHSQNSCQVDRANSEVRCSRNHHWLHKKTISDVVEALVGAFIVDRGFQAATAFLRWIGIRVDFQGSQISSICTASKRFMPLSSQVDTEALENLLGYRFLHKGLLLQAIVHPSYNRHGGGCFQRLEFLGDAVLDYLITSYLFSLYPKLKPGQLTDLRSVSVNNKSFANVAVERCLHKFLISDSCPLNEAIEKYVAFFTSSPDRGLFEGPKCPKALGDLVESCFGAILLDTGFDLNRVWKIMLSLLDPIKGLSSVQLNPVREVTELCQSLNWELKFLPSEKGRIFSVDAHAGDVSVSISEICTNKKDAIRTAAHQLYVKLKAIGYAPKSKSLEEVLKGSIKAEAKLIGFDETPIDVAVPDTTAFGNMKLQESPVNDCNRETRSINKTTSTSSPCDPPVSRPRPPLEAKARCSVSSTCGIDSQSKGESHNRTSRSQLYEICAINCWKPPSFECCKEEGPSHLRSFTYRVILEIEDAPDMILECFSSPQTTKKAAAEHAAEEWDASHLAFGIFKLVFSSLTVAGRRGYHREKAVVHSGMLLLRFHIRGISVISIDYCCSFLAVHNMSWLFYNLLERPSGQATLTWLVWTNGELTVYSSYHLILHPVGPFLDFGELHSAIFKAPTFTNIHFAASSLLFDSNQGKWNYKTYGGPHESHSMQAFTSFGIAVGYWYYFKTRDDGLNDGKVEPSTPVYHGEADVLVEADDPFQDHPQAE</sequence>
<protein>
    <recommendedName>
        <fullName evidence="17">Dicer-like protein 4</fullName>
    </recommendedName>
</protein>
<feature type="domain" description="RNase III" evidence="10">
    <location>
        <begin position="1203"/>
        <end position="1346"/>
    </location>
</feature>
<dbReference type="SUPFAM" id="SSF69065">
    <property type="entry name" value="RNase III domain-like"/>
    <property type="match status" value="2"/>
</dbReference>
<evidence type="ECO:0000259" key="13">
    <source>
        <dbReference type="PROSITE" id="PS51194"/>
    </source>
</evidence>
<reference evidence="15 16" key="1">
    <citation type="journal article" date="2024" name="G3 (Bethesda)">
        <title>Genome assembly of Hibiscus sabdariffa L. provides insights into metabolisms of medicinal natural products.</title>
        <authorList>
            <person name="Kim T."/>
        </authorList>
    </citation>
    <scope>NUCLEOTIDE SEQUENCE [LARGE SCALE GENOMIC DNA]</scope>
    <source>
        <strain evidence="15">TK-2024</strain>
        <tissue evidence="15">Old leaves</tissue>
    </source>
</reference>
<keyword evidence="5" id="KW-0067">ATP-binding</keyword>
<evidence type="ECO:0000256" key="2">
    <source>
        <dbReference type="ARBA" id="ARBA00022741"/>
    </source>
</evidence>
<dbReference type="Gene3D" id="2.170.260.10">
    <property type="entry name" value="paz domain"/>
    <property type="match status" value="1"/>
</dbReference>
<dbReference type="InterPro" id="IPR001650">
    <property type="entry name" value="Helicase_C-like"/>
</dbReference>
<dbReference type="CDD" id="cd18034">
    <property type="entry name" value="DEXHc_dicer"/>
    <property type="match status" value="1"/>
</dbReference>
<evidence type="ECO:0000256" key="5">
    <source>
        <dbReference type="ARBA" id="ARBA00022840"/>
    </source>
</evidence>
<name>A0ABR2C4E6_9ROSI</name>
<dbReference type="InterPro" id="IPR038248">
    <property type="entry name" value="Dicer_dimer_sf"/>
</dbReference>
<dbReference type="PROSITE" id="PS51192">
    <property type="entry name" value="HELICASE_ATP_BIND_1"/>
    <property type="match status" value="1"/>
</dbReference>
<dbReference type="Pfam" id="PF14709">
    <property type="entry name" value="DND1_DSRM"/>
    <property type="match status" value="1"/>
</dbReference>
<dbReference type="PROSITE" id="PS51327">
    <property type="entry name" value="DICER_DSRBF"/>
    <property type="match status" value="1"/>
</dbReference>
<comment type="similarity">
    <text evidence="7 8">Belongs to the helicase family. Dicer subfamily.</text>
</comment>
<evidence type="ECO:0000256" key="8">
    <source>
        <dbReference type="PROSITE-ProRule" id="PRU00657"/>
    </source>
</evidence>
<dbReference type="Proteomes" id="UP001472677">
    <property type="component" value="Unassembled WGS sequence"/>
</dbReference>
<feature type="domain" description="Dicer dsRNA-binding fold" evidence="14">
    <location>
        <begin position="576"/>
        <end position="666"/>
    </location>
</feature>
<comment type="cofactor">
    <cofactor evidence="1">
        <name>Mg(2+)</name>
        <dbReference type="ChEBI" id="CHEBI:18420"/>
    </cofactor>
</comment>
<feature type="region of interest" description="Disordered" evidence="9">
    <location>
        <begin position="1489"/>
        <end position="1521"/>
    </location>
</feature>
<dbReference type="InterPro" id="IPR011545">
    <property type="entry name" value="DEAD/DEAH_box_helicase_dom"/>
</dbReference>
<feature type="domain" description="PAZ" evidence="11">
    <location>
        <begin position="856"/>
        <end position="967"/>
    </location>
</feature>
<dbReference type="Pfam" id="PF00636">
    <property type="entry name" value="Ribonuclease_3"/>
    <property type="match status" value="2"/>
</dbReference>
<dbReference type="SUPFAM" id="SSF52540">
    <property type="entry name" value="P-loop containing nucleoside triphosphate hydrolases"/>
    <property type="match status" value="1"/>
</dbReference>
<accession>A0ABR2C4E6</accession>
<evidence type="ECO:0000313" key="15">
    <source>
        <dbReference type="EMBL" id="KAK8513592.1"/>
    </source>
</evidence>
<dbReference type="Gene3D" id="3.30.160.20">
    <property type="match status" value="1"/>
</dbReference>
<evidence type="ECO:0000259" key="10">
    <source>
        <dbReference type="PROSITE" id="PS50142"/>
    </source>
</evidence>
<dbReference type="InterPro" id="IPR003100">
    <property type="entry name" value="PAZ_dom"/>
</dbReference>
<dbReference type="Pfam" id="PF00271">
    <property type="entry name" value="Helicase_C"/>
    <property type="match status" value="1"/>
</dbReference>